<reference evidence="2" key="1">
    <citation type="submission" date="2022-10" db="EMBL/GenBank/DDBJ databases">
        <title>Genome assembly of Pristionchus species.</title>
        <authorList>
            <person name="Yoshida K."/>
            <person name="Sommer R.J."/>
        </authorList>
    </citation>
    <scope>NUCLEOTIDE SEQUENCE [LARGE SCALE GENOMIC DNA]</scope>
    <source>
        <strain evidence="2">RS5460</strain>
    </source>
</reference>
<proteinExistence type="predicted"/>
<evidence type="ECO:0000313" key="2">
    <source>
        <dbReference type="Proteomes" id="UP001328107"/>
    </source>
</evidence>
<comment type="caution">
    <text evidence="1">The sequence shown here is derived from an EMBL/GenBank/DDBJ whole genome shotgun (WGS) entry which is preliminary data.</text>
</comment>
<dbReference type="AlphaFoldDB" id="A0AAN5CY72"/>
<organism evidence="1 2">
    <name type="scientific">Pristionchus mayeri</name>
    <dbReference type="NCBI Taxonomy" id="1317129"/>
    <lineage>
        <taxon>Eukaryota</taxon>
        <taxon>Metazoa</taxon>
        <taxon>Ecdysozoa</taxon>
        <taxon>Nematoda</taxon>
        <taxon>Chromadorea</taxon>
        <taxon>Rhabditida</taxon>
        <taxon>Rhabditina</taxon>
        <taxon>Diplogasteromorpha</taxon>
        <taxon>Diplogasteroidea</taxon>
        <taxon>Neodiplogasteridae</taxon>
        <taxon>Pristionchus</taxon>
    </lineage>
</organism>
<evidence type="ECO:0000313" key="1">
    <source>
        <dbReference type="EMBL" id="GMR53003.1"/>
    </source>
</evidence>
<dbReference type="Proteomes" id="UP001328107">
    <property type="component" value="Unassembled WGS sequence"/>
</dbReference>
<accession>A0AAN5CY72</accession>
<feature type="non-terminal residue" evidence="1">
    <location>
        <position position="1"/>
    </location>
</feature>
<name>A0AAN5CY72_9BILA</name>
<protein>
    <submittedName>
        <fullName evidence="1">Uncharacterized protein</fullName>
    </submittedName>
</protein>
<keyword evidence="2" id="KW-1185">Reference proteome</keyword>
<sequence>NCTVMEEEEEWNSIENPYEFTSPPEKTEMELEDLFTQYPSLKPSTESEVIQLKRSFMAYLAMDENMRAKILSGHSTEHKELTRLLKELIKFVRRSSRI</sequence>
<gene>
    <name evidence="1" type="ORF">PMAYCL1PPCAC_23198</name>
</gene>
<dbReference type="EMBL" id="BTRK01000005">
    <property type="protein sequence ID" value="GMR53003.1"/>
    <property type="molecule type" value="Genomic_DNA"/>
</dbReference>